<evidence type="ECO:0000256" key="2">
    <source>
        <dbReference type="ARBA" id="ARBA00022679"/>
    </source>
</evidence>
<evidence type="ECO:0000256" key="3">
    <source>
        <dbReference type="ARBA" id="ARBA00022695"/>
    </source>
</evidence>
<keyword evidence="6" id="KW-0378">Hydrolase</keyword>
<accession>A0ABN7B4G3</accession>
<dbReference type="InterPro" id="IPR043502">
    <property type="entry name" value="DNA/RNA_pol_sf"/>
</dbReference>
<evidence type="ECO:0000256" key="1">
    <source>
        <dbReference type="ARBA" id="ARBA00012493"/>
    </source>
</evidence>
<keyword evidence="11" id="KW-1185">Reference proteome</keyword>
<name>A0ABN7B4G3_9HEMI</name>
<keyword evidence="7" id="KW-0695">RNA-directed DNA polymerase</keyword>
<gene>
    <name evidence="10" type="ORF">NTJ_11304</name>
</gene>
<keyword evidence="2" id="KW-0808">Transferase</keyword>
<evidence type="ECO:0000313" key="10">
    <source>
        <dbReference type="EMBL" id="BES98489.1"/>
    </source>
</evidence>
<evidence type="ECO:0000256" key="7">
    <source>
        <dbReference type="ARBA" id="ARBA00022918"/>
    </source>
</evidence>
<organism evidence="10 11">
    <name type="scientific">Nesidiocoris tenuis</name>
    <dbReference type="NCBI Taxonomy" id="355587"/>
    <lineage>
        <taxon>Eukaryota</taxon>
        <taxon>Metazoa</taxon>
        <taxon>Ecdysozoa</taxon>
        <taxon>Arthropoda</taxon>
        <taxon>Hexapoda</taxon>
        <taxon>Insecta</taxon>
        <taxon>Pterygota</taxon>
        <taxon>Neoptera</taxon>
        <taxon>Paraneoptera</taxon>
        <taxon>Hemiptera</taxon>
        <taxon>Heteroptera</taxon>
        <taxon>Panheteroptera</taxon>
        <taxon>Cimicomorpha</taxon>
        <taxon>Miridae</taxon>
        <taxon>Dicyphina</taxon>
        <taxon>Nesidiocoris</taxon>
    </lineage>
</organism>
<evidence type="ECO:0000313" key="11">
    <source>
        <dbReference type="Proteomes" id="UP001307889"/>
    </source>
</evidence>
<protein>
    <recommendedName>
        <fullName evidence="1">RNA-directed DNA polymerase</fullName>
        <ecNumber evidence="1">2.7.7.49</ecNumber>
    </recommendedName>
</protein>
<keyword evidence="3" id="KW-0548">Nucleotidyltransferase</keyword>
<dbReference type="Pfam" id="PF17917">
    <property type="entry name" value="RT_RNaseH"/>
    <property type="match status" value="1"/>
</dbReference>
<feature type="domain" description="Reverse transcriptase RNase H-like" evidence="8">
    <location>
        <begin position="111"/>
        <end position="219"/>
    </location>
</feature>
<sequence length="432" mass="49216">MKTLNKEKCEIGKKSMKLLGHNKSQNGVSPDLNKVDAINKFPAPQNVSELKRFMGMITFIAKFVPLLSTKMHPLTELTGSDREWVWEQPQIDAFNKVKYQIANASNLALFDTKRPTTVSADSSSYRLGAVLLQDQDDGSMRPVAYAFRSLTCAEKKWAEIEKEALALAWACDRFQDFIIGIQATLETDHKPLVSILGGKKDLDNLTPRLQRLKMRLMRYSYTIKHSPGKKLVIADTFSRAPSASASTEDEPTEEVNAYIQLICSNYLPASDKKLNEIKQKTKDDPVCKFLSEFCSSGWPQRSDIPEICLPFWQHRHDISLVDGLLLKGSRIVIPEVMRAEMLNKLHEGHQGITKCRALAKQSVWWPRLSTQLKPLLENCTNCARYRTNRAEPLLPTSFPERPWQTLGMDLLKLQGQWYRYDLLQITFHGTQS</sequence>
<dbReference type="EMBL" id="AP028917">
    <property type="protein sequence ID" value="BES98489.1"/>
    <property type="molecule type" value="Genomic_DNA"/>
</dbReference>
<dbReference type="Gene3D" id="3.30.70.270">
    <property type="match status" value="1"/>
</dbReference>
<dbReference type="InterPro" id="IPR050951">
    <property type="entry name" value="Retrovirus_Pol_polyprotein"/>
</dbReference>
<dbReference type="EC" id="2.7.7.49" evidence="1"/>
<evidence type="ECO:0000256" key="6">
    <source>
        <dbReference type="ARBA" id="ARBA00022801"/>
    </source>
</evidence>
<dbReference type="InterPro" id="IPR041373">
    <property type="entry name" value="RT_RNaseH"/>
</dbReference>
<evidence type="ECO:0000256" key="4">
    <source>
        <dbReference type="ARBA" id="ARBA00022722"/>
    </source>
</evidence>
<dbReference type="Gene3D" id="1.10.340.70">
    <property type="match status" value="1"/>
</dbReference>
<keyword evidence="5" id="KW-0255">Endonuclease</keyword>
<dbReference type="InterPro" id="IPR041588">
    <property type="entry name" value="Integrase_H2C2"/>
</dbReference>
<evidence type="ECO:0000259" key="8">
    <source>
        <dbReference type="Pfam" id="PF17917"/>
    </source>
</evidence>
<dbReference type="SUPFAM" id="SSF56672">
    <property type="entry name" value="DNA/RNA polymerases"/>
    <property type="match status" value="1"/>
</dbReference>
<proteinExistence type="predicted"/>
<dbReference type="CDD" id="cd09274">
    <property type="entry name" value="RNase_HI_RT_Ty3"/>
    <property type="match status" value="1"/>
</dbReference>
<feature type="domain" description="Integrase zinc-binding" evidence="9">
    <location>
        <begin position="333"/>
        <end position="387"/>
    </location>
</feature>
<evidence type="ECO:0000259" key="9">
    <source>
        <dbReference type="Pfam" id="PF17921"/>
    </source>
</evidence>
<dbReference type="PANTHER" id="PTHR37984:SF9">
    <property type="entry name" value="INTEGRASE CATALYTIC DOMAIN-CONTAINING PROTEIN"/>
    <property type="match status" value="1"/>
</dbReference>
<keyword evidence="4" id="KW-0540">Nuclease</keyword>
<dbReference type="Pfam" id="PF17921">
    <property type="entry name" value="Integrase_H2C2"/>
    <property type="match status" value="1"/>
</dbReference>
<dbReference type="Proteomes" id="UP001307889">
    <property type="component" value="Chromosome 9"/>
</dbReference>
<reference evidence="10 11" key="1">
    <citation type="submission" date="2023-09" db="EMBL/GenBank/DDBJ databases">
        <title>Nesidiocoris tenuis whole genome shotgun sequence.</title>
        <authorList>
            <person name="Shibata T."/>
            <person name="Shimoda M."/>
            <person name="Kobayashi T."/>
            <person name="Uehara T."/>
        </authorList>
    </citation>
    <scope>NUCLEOTIDE SEQUENCE [LARGE SCALE GENOMIC DNA]</scope>
    <source>
        <strain evidence="10 11">Japan</strain>
    </source>
</reference>
<dbReference type="InterPro" id="IPR043128">
    <property type="entry name" value="Rev_trsase/Diguanyl_cyclase"/>
</dbReference>
<evidence type="ECO:0000256" key="5">
    <source>
        <dbReference type="ARBA" id="ARBA00022759"/>
    </source>
</evidence>
<dbReference type="PANTHER" id="PTHR37984">
    <property type="entry name" value="PROTEIN CBG26694"/>
    <property type="match status" value="1"/>
</dbReference>